<dbReference type="EMBL" id="JAFBMS010000009">
    <property type="protein sequence ID" value="KAG9349612.1"/>
    <property type="molecule type" value="Genomic_DNA"/>
</dbReference>
<accession>A0A8T2PIZ6</accession>
<comment type="caution">
    <text evidence="1">The sequence shown here is derived from an EMBL/GenBank/DDBJ whole genome shotgun (WGS) entry which is preliminary data.</text>
</comment>
<protein>
    <submittedName>
        <fullName evidence="1">Uncharacterized protein</fullName>
    </submittedName>
</protein>
<name>A0A8T2PIZ6_9TELE</name>
<sequence length="71" mass="8085">MNNSSQEKATGKHLCCCFTVLHPRVLQQHWILSLPDQILHNHVQQQDVDPECTVLMPAQLCGPIIRNMPPM</sequence>
<evidence type="ECO:0000313" key="2">
    <source>
        <dbReference type="Proteomes" id="UP000824540"/>
    </source>
</evidence>
<gene>
    <name evidence="1" type="ORF">JZ751_028060</name>
</gene>
<dbReference type="Proteomes" id="UP000824540">
    <property type="component" value="Unassembled WGS sequence"/>
</dbReference>
<proteinExistence type="predicted"/>
<reference evidence="1" key="1">
    <citation type="thesis" date="2021" institute="BYU ScholarsArchive" country="Provo, UT, USA">
        <title>Applications of and Algorithms for Genome Assembly and Genomic Analyses with an Emphasis on Marine Teleosts.</title>
        <authorList>
            <person name="Pickett B.D."/>
        </authorList>
    </citation>
    <scope>NUCLEOTIDE SEQUENCE</scope>
    <source>
        <strain evidence="1">HI-2016</strain>
    </source>
</reference>
<dbReference type="AlphaFoldDB" id="A0A8T2PIZ6"/>
<organism evidence="1 2">
    <name type="scientific">Albula glossodonta</name>
    <name type="common">roundjaw bonefish</name>
    <dbReference type="NCBI Taxonomy" id="121402"/>
    <lineage>
        <taxon>Eukaryota</taxon>
        <taxon>Metazoa</taxon>
        <taxon>Chordata</taxon>
        <taxon>Craniata</taxon>
        <taxon>Vertebrata</taxon>
        <taxon>Euteleostomi</taxon>
        <taxon>Actinopterygii</taxon>
        <taxon>Neopterygii</taxon>
        <taxon>Teleostei</taxon>
        <taxon>Albuliformes</taxon>
        <taxon>Albulidae</taxon>
        <taxon>Albula</taxon>
    </lineage>
</organism>
<evidence type="ECO:0000313" key="1">
    <source>
        <dbReference type="EMBL" id="KAG9349612.1"/>
    </source>
</evidence>
<keyword evidence="2" id="KW-1185">Reference proteome</keyword>